<keyword evidence="2" id="KW-0808">Transferase</keyword>
<keyword evidence="3" id="KW-1185">Reference proteome</keyword>
<dbReference type="RefSeq" id="WP_125586871.1">
    <property type="nucleotide sequence ID" value="NZ_JBHTMO010000005.1"/>
</dbReference>
<evidence type="ECO:0000313" key="3">
    <source>
        <dbReference type="Proteomes" id="UP001597249"/>
    </source>
</evidence>
<proteinExistence type="predicted"/>
<name>A0ABW4B8C1_9LACO</name>
<organism evidence="2 3">
    <name type="scientific">Lacticaseibacillus jixianensis</name>
    <dbReference type="NCBI Taxonomy" id="2486012"/>
    <lineage>
        <taxon>Bacteria</taxon>
        <taxon>Bacillati</taxon>
        <taxon>Bacillota</taxon>
        <taxon>Bacilli</taxon>
        <taxon>Lactobacillales</taxon>
        <taxon>Lactobacillaceae</taxon>
        <taxon>Lacticaseibacillus</taxon>
    </lineage>
</organism>
<evidence type="ECO:0000259" key="1">
    <source>
        <dbReference type="PROSITE" id="PS51186"/>
    </source>
</evidence>
<dbReference type="Pfam" id="PF13508">
    <property type="entry name" value="Acetyltransf_7"/>
    <property type="match status" value="1"/>
</dbReference>
<accession>A0ABW4B8C1</accession>
<dbReference type="SUPFAM" id="SSF55729">
    <property type="entry name" value="Acyl-CoA N-acyltransferases (Nat)"/>
    <property type="match status" value="1"/>
</dbReference>
<keyword evidence="2" id="KW-0012">Acyltransferase</keyword>
<dbReference type="Gene3D" id="3.40.630.30">
    <property type="match status" value="1"/>
</dbReference>
<dbReference type="InterPro" id="IPR000182">
    <property type="entry name" value="GNAT_dom"/>
</dbReference>
<evidence type="ECO:0000313" key="2">
    <source>
        <dbReference type="EMBL" id="MFD1392460.1"/>
    </source>
</evidence>
<dbReference type="EC" id="2.3.-.-" evidence="2"/>
<sequence>MGQGIITSVKEPEQCSEIVKQVLADLPEWFGLPESTASYIEEAATIPLWQARVDGELAGFIDLNCTAVRSAEVSCMGVMKKFHRQGFGTALMHVLENEAKQHYDFLQVKTVDEGHYPEYDQTIKFYERMGFERLEVFPTLWDLWNPCLILIKKL</sequence>
<dbReference type="CDD" id="cd04301">
    <property type="entry name" value="NAT_SF"/>
    <property type="match status" value="1"/>
</dbReference>
<dbReference type="InterPro" id="IPR016181">
    <property type="entry name" value="Acyl_CoA_acyltransferase"/>
</dbReference>
<protein>
    <submittedName>
        <fullName evidence="2">GNAT family N-acetyltransferase</fullName>
        <ecNumber evidence="2">2.3.-.-</ecNumber>
    </submittedName>
</protein>
<dbReference type="EMBL" id="JBHTMO010000005">
    <property type="protein sequence ID" value="MFD1392460.1"/>
    <property type="molecule type" value="Genomic_DNA"/>
</dbReference>
<comment type="caution">
    <text evidence="2">The sequence shown here is derived from an EMBL/GenBank/DDBJ whole genome shotgun (WGS) entry which is preliminary data.</text>
</comment>
<dbReference type="PROSITE" id="PS51186">
    <property type="entry name" value="GNAT"/>
    <property type="match status" value="1"/>
</dbReference>
<feature type="domain" description="N-acetyltransferase" evidence="1">
    <location>
        <begin position="5"/>
        <end position="154"/>
    </location>
</feature>
<dbReference type="GO" id="GO:0016746">
    <property type="term" value="F:acyltransferase activity"/>
    <property type="evidence" value="ECO:0007669"/>
    <property type="project" value="UniProtKB-KW"/>
</dbReference>
<dbReference type="Proteomes" id="UP001597249">
    <property type="component" value="Unassembled WGS sequence"/>
</dbReference>
<reference evidence="3" key="1">
    <citation type="journal article" date="2019" name="Int. J. Syst. Evol. Microbiol.">
        <title>The Global Catalogue of Microorganisms (GCM) 10K type strain sequencing project: providing services to taxonomists for standard genome sequencing and annotation.</title>
        <authorList>
            <consortium name="The Broad Institute Genomics Platform"/>
            <consortium name="The Broad Institute Genome Sequencing Center for Infectious Disease"/>
            <person name="Wu L."/>
            <person name="Ma J."/>
        </authorList>
    </citation>
    <scope>NUCLEOTIDE SEQUENCE [LARGE SCALE GENOMIC DNA]</scope>
    <source>
        <strain evidence="3">CCM 8911</strain>
    </source>
</reference>
<gene>
    <name evidence="2" type="ORF">ACFQ3L_02510</name>
</gene>